<feature type="domain" description="Tc1-like transposase DDE" evidence="2">
    <location>
        <begin position="263"/>
        <end position="392"/>
    </location>
</feature>
<dbReference type="InterPro" id="IPR038717">
    <property type="entry name" value="Tc1-like_DDE_dom"/>
</dbReference>
<evidence type="ECO:0000313" key="4">
    <source>
        <dbReference type="Proteomes" id="UP001652700"/>
    </source>
</evidence>
<dbReference type="RefSeq" id="XP_050498668.1">
    <property type="nucleotide sequence ID" value="XM_050642711.1"/>
</dbReference>
<feature type="compositionally biased region" description="Polar residues" evidence="1">
    <location>
        <begin position="1"/>
        <end position="11"/>
    </location>
</feature>
<protein>
    <recommendedName>
        <fullName evidence="2">Tc1-like transposase DDE domain-containing protein</fullName>
    </recommendedName>
</protein>
<name>A0ABM5JL53_DIAVI</name>
<dbReference type="Pfam" id="PF13358">
    <property type="entry name" value="DDE_3"/>
    <property type="match status" value="1"/>
</dbReference>
<reference evidence="3" key="1">
    <citation type="submission" date="2025-05" db="UniProtKB">
        <authorList>
            <consortium name="EnsemblMetazoa"/>
        </authorList>
    </citation>
    <scope>IDENTIFICATION</scope>
</reference>
<evidence type="ECO:0000256" key="1">
    <source>
        <dbReference type="SAM" id="MobiDB-lite"/>
    </source>
</evidence>
<dbReference type="GeneID" id="126879557"/>
<evidence type="ECO:0000313" key="3">
    <source>
        <dbReference type="EnsemblMetazoa" id="XP_050498668.1"/>
    </source>
</evidence>
<dbReference type="PANTHER" id="PTHR33939:SF1">
    <property type="entry name" value="DUF4371 DOMAIN-CONTAINING PROTEIN"/>
    <property type="match status" value="1"/>
</dbReference>
<accession>A0ABM5JL53</accession>
<organism evidence="3 4">
    <name type="scientific">Diabrotica virgifera virgifera</name>
    <name type="common">western corn rootworm</name>
    <dbReference type="NCBI Taxonomy" id="50390"/>
    <lineage>
        <taxon>Eukaryota</taxon>
        <taxon>Metazoa</taxon>
        <taxon>Ecdysozoa</taxon>
        <taxon>Arthropoda</taxon>
        <taxon>Hexapoda</taxon>
        <taxon>Insecta</taxon>
        <taxon>Pterygota</taxon>
        <taxon>Neoptera</taxon>
        <taxon>Endopterygota</taxon>
        <taxon>Coleoptera</taxon>
        <taxon>Polyphaga</taxon>
        <taxon>Cucujiformia</taxon>
        <taxon>Chrysomeloidea</taxon>
        <taxon>Chrysomelidae</taxon>
        <taxon>Galerucinae</taxon>
        <taxon>Diabroticina</taxon>
        <taxon>Diabroticites</taxon>
        <taxon>Diabrotica</taxon>
    </lineage>
</organism>
<keyword evidence="4" id="KW-1185">Reference proteome</keyword>
<dbReference type="EnsemblMetazoa" id="XM_050642711.1">
    <property type="protein sequence ID" value="XP_050498668.1"/>
    <property type="gene ID" value="LOC126879557"/>
</dbReference>
<dbReference type="Gene3D" id="3.30.420.10">
    <property type="entry name" value="Ribonuclease H-like superfamily/Ribonuclease H"/>
    <property type="match status" value="1"/>
</dbReference>
<dbReference type="InterPro" id="IPR036397">
    <property type="entry name" value="RNaseH_sf"/>
</dbReference>
<sequence>MDSMSSTSGNCPSPPKKRGVNLGRHLSSNEKQFIINMYKQIKIDDPGMKITAMVAKIKQATGVANSTIYRTIKEYKQTGTVRCPKNIGGRPAVLSRYDEKVKTSVRQIVHSFFFKNEMPTLNKILSEVNNRPDLPNMCRSTLYKFLKQINFKYLKRSRRSHLIERDDIIRWRRRYLTSIKEYRSQGKPIYYLDETWVNEGHTKEKVWVDTDIKNPRQAFIEGLSTGLKNPSGKGKRLIVLHIGSELGFVNEGLLLFEGRKTEDYHEEMNASVFENWFSNILQKLPKNAVIVMDNAAYHSRKLEKIPTTSSKKKDMQEWLKIKNIPFNLEMVRSELLHLIRLNKNEYNMYVTDEMAKENGQIVLRLPPYHCELNPIEKIWAQVKNEVALRNTTYKLKEVKNLLLQALDNVTPTHWQNCVKHILKVEEKMCKLDGIMDSVIEPLIISIGNDDSDTSSSEDE</sequence>
<dbReference type="PANTHER" id="PTHR33939">
    <property type="entry name" value="PROTEIN CBG22215"/>
    <property type="match status" value="1"/>
</dbReference>
<evidence type="ECO:0000259" key="2">
    <source>
        <dbReference type="Pfam" id="PF13358"/>
    </source>
</evidence>
<feature type="region of interest" description="Disordered" evidence="1">
    <location>
        <begin position="1"/>
        <end position="24"/>
    </location>
</feature>
<dbReference type="Proteomes" id="UP001652700">
    <property type="component" value="Unplaced"/>
</dbReference>
<proteinExistence type="predicted"/>